<proteinExistence type="inferred from homology"/>
<name>A0A1Z3NBW3_BDEBC</name>
<dbReference type="PANTHER" id="PTHR13420:SF7">
    <property type="entry name" value="UPF0235 PROTEIN C15ORF40"/>
    <property type="match status" value="1"/>
</dbReference>
<dbReference type="PANTHER" id="PTHR13420">
    <property type="entry name" value="UPF0235 PROTEIN C15ORF40"/>
    <property type="match status" value="1"/>
</dbReference>
<evidence type="ECO:0000313" key="3">
    <source>
        <dbReference type="EMBL" id="ASD64963.1"/>
    </source>
</evidence>
<dbReference type="HAMAP" id="MF_00634">
    <property type="entry name" value="UPF0235"/>
    <property type="match status" value="1"/>
</dbReference>
<dbReference type="OrthoDB" id="5295370at2"/>
<gene>
    <name evidence="3" type="ORF">B9G79_16010</name>
</gene>
<dbReference type="SMART" id="SM01152">
    <property type="entry name" value="DUF167"/>
    <property type="match status" value="1"/>
</dbReference>
<dbReference type="InterPro" id="IPR036591">
    <property type="entry name" value="YggU-like_sf"/>
</dbReference>
<dbReference type="InterPro" id="IPR003746">
    <property type="entry name" value="DUF167"/>
</dbReference>
<evidence type="ECO:0000256" key="1">
    <source>
        <dbReference type="ARBA" id="ARBA00010364"/>
    </source>
</evidence>
<comment type="similarity">
    <text evidence="1 2">Belongs to the UPF0235 family.</text>
</comment>
<dbReference type="Pfam" id="PF02594">
    <property type="entry name" value="DUF167"/>
    <property type="match status" value="1"/>
</dbReference>
<sequence>MIESTKGGVRLHLFIQPKSSKNEVVGPHNGELKIKLTAPPVDGKANECLIEFLSDLFDIPKRDVHLIKGETGRHKVVELSGLDAEKTREALRLPKN</sequence>
<reference evidence="3 4" key="1">
    <citation type="submission" date="2017-04" db="EMBL/GenBank/DDBJ databases">
        <title>Whole genome sequence of Bdellovibrio bacteriovorus strain SSB218315.</title>
        <authorList>
            <person name="Oyedara O."/>
            <person name="Rodriguez-Perez M.A."/>
        </authorList>
    </citation>
    <scope>NUCLEOTIDE SEQUENCE [LARGE SCALE GENOMIC DNA]</scope>
    <source>
        <strain evidence="3 4">SSB218315</strain>
    </source>
</reference>
<dbReference type="AlphaFoldDB" id="A0A1Z3NBW3"/>
<dbReference type="EMBL" id="CP020946">
    <property type="protein sequence ID" value="ASD64963.1"/>
    <property type="molecule type" value="Genomic_DNA"/>
</dbReference>
<dbReference type="NCBIfam" id="TIGR00251">
    <property type="entry name" value="DUF167 family protein"/>
    <property type="match status" value="1"/>
</dbReference>
<evidence type="ECO:0000256" key="2">
    <source>
        <dbReference type="HAMAP-Rule" id="MF_00634"/>
    </source>
</evidence>
<dbReference type="RefSeq" id="WP_088566385.1">
    <property type="nucleotide sequence ID" value="NZ_CP020946.1"/>
</dbReference>
<dbReference type="SUPFAM" id="SSF69786">
    <property type="entry name" value="YggU-like"/>
    <property type="match status" value="1"/>
</dbReference>
<dbReference type="Proteomes" id="UP000197003">
    <property type="component" value="Chromosome"/>
</dbReference>
<dbReference type="GO" id="GO:0005737">
    <property type="term" value="C:cytoplasm"/>
    <property type="evidence" value="ECO:0007669"/>
    <property type="project" value="TreeGrafter"/>
</dbReference>
<evidence type="ECO:0000313" key="4">
    <source>
        <dbReference type="Proteomes" id="UP000197003"/>
    </source>
</evidence>
<protein>
    <recommendedName>
        <fullName evidence="2">UPF0235 protein B9G79_16010</fullName>
    </recommendedName>
</protein>
<organism evidence="3 4">
    <name type="scientific">Bdellovibrio bacteriovorus</name>
    <dbReference type="NCBI Taxonomy" id="959"/>
    <lineage>
        <taxon>Bacteria</taxon>
        <taxon>Pseudomonadati</taxon>
        <taxon>Bdellovibrionota</taxon>
        <taxon>Bdellovibrionia</taxon>
        <taxon>Bdellovibrionales</taxon>
        <taxon>Pseudobdellovibrionaceae</taxon>
        <taxon>Bdellovibrio</taxon>
    </lineage>
</organism>
<dbReference type="Gene3D" id="3.30.1200.10">
    <property type="entry name" value="YggU-like"/>
    <property type="match status" value="1"/>
</dbReference>
<accession>A0A1Z3NBW3</accession>